<reference evidence="3" key="1">
    <citation type="submission" date="2020-05" db="EMBL/GenBank/DDBJ databases">
        <authorList>
            <person name="Chiriac C."/>
            <person name="Salcher M."/>
            <person name="Ghai R."/>
            <person name="Kavagutti S V."/>
        </authorList>
    </citation>
    <scope>NUCLEOTIDE SEQUENCE</scope>
</reference>
<keyword evidence="2" id="KW-0012">Acyltransferase</keyword>
<accession>A0A6J6C4J5</accession>
<dbReference type="SUPFAM" id="SSF51161">
    <property type="entry name" value="Trimeric LpxA-like enzymes"/>
    <property type="match status" value="1"/>
</dbReference>
<gene>
    <name evidence="3" type="ORF">UFOPK1493_00707</name>
</gene>
<dbReference type="AlphaFoldDB" id="A0A6J6C4J5"/>
<dbReference type="Gene3D" id="2.160.10.10">
    <property type="entry name" value="Hexapeptide repeat proteins"/>
    <property type="match status" value="1"/>
</dbReference>
<name>A0A6J6C4J5_9ZZZZ</name>
<organism evidence="3">
    <name type="scientific">freshwater metagenome</name>
    <dbReference type="NCBI Taxonomy" id="449393"/>
    <lineage>
        <taxon>unclassified sequences</taxon>
        <taxon>metagenomes</taxon>
        <taxon>ecological metagenomes</taxon>
    </lineage>
</organism>
<proteinExistence type="predicted"/>
<keyword evidence="1" id="KW-0808">Transferase</keyword>
<dbReference type="EMBL" id="CAEZSR010000015">
    <property type="protein sequence ID" value="CAB4546301.1"/>
    <property type="molecule type" value="Genomic_DNA"/>
</dbReference>
<dbReference type="InterPro" id="IPR045304">
    <property type="entry name" value="LbH_SAT"/>
</dbReference>
<dbReference type="InterPro" id="IPR011004">
    <property type="entry name" value="Trimer_LpxA-like_sf"/>
</dbReference>
<evidence type="ECO:0000256" key="2">
    <source>
        <dbReference type="ARBA" id="ARBA00023315"/>
    </source>
</evidence>
<dbReference type="PANTHER" id="PTHR42811">
    <property type="entry name" value="SERINE ACETYLTRANSFERASE"/>
    <property type="match status" value="1"/>
</dbReference>
<protein>
    <submittedName>
        <fullName evidence="3">Unannotated protein</fullName>
    </submittedName>
</protein>
<dbReference type="CDD" id="cd03354">
    <property type="entry name" value="LbH_SAT"/>
    <property type="match status" value="1"/>
</dbReference>
<dbReference type="GO" id="GO:0016746">
    <property type="term" value="F:acyltransferase activity"/>
    <property type="evidence" value="ECO:0007669"/>
    <property type="project" value="UniProtKB-KW"/>
</dbReference>
<evidence type="ECO:0000313" key="3">
    <source>
        <dbReference type="EMBL" id="CAB4546301.1"/>
    </source>
</evidence>
<evidence type="ECO:0000256" key="1">
    <source>
        <dbReference type="ARBA" id="ARBA00022679"/>
    </source>
</evidence>
<sequence>MFRRGPDPFPDGGVENLNPGGLSFWELVREDFETHGRSFTPGFRALAVHRFGNLRMGIRPRALRIPFSLLYRFLHHRMIGRHRMELPYSAPIGRRVVLDTQHGIVISGFCRIGDDCRIRHNVTMGIRRLGETACPTLGRHVDVGVGAVILGGVHIGDGAVIQDNAVVLCDVPAGMLATGVPARIEPLPSDLTARHI</sequence>